<organism evidence="2 3">
    <name type="scientific">Fasciolopsis buskii</name>
    <dbReference type="NCBI Taxonomy" id="27845"/>
    <lineage>
        <taxon>Eukaryota</taxon>
        <taxon>Metazoa</taxon>
        <taxon>Spiralia</taxon>
        <taxon>Lophotrochozoa</taxon>
        <taxon>Platyhelminthes</taxon>
        <taxon>Trematoda</taxon>
        <taxon>Digenea</taxon>
        <taxon>Plagiorchiida</taxon>
        <taxon>Echinostomata</taxon>
        <taxon>Echinostomatoidea</taxon>
        <taxon>Fasciolidae</taxon>
        <taxon>Fasciolopsis</taxon>
    </lineage>
</organism>
<feature type="coiled-coil region" evidence="1">
    <location>
        <begin position="348"/>
        <end position="375"/>
    </location>
</feature>
<gene>
    <name evidence="2" type="ORF">FBUS_04046</name>
</gene>
<comment type="caution">
    <text evidence="2">The sequence shown here is derived from an EMBL/GenBank/DDBJ whole genome shotgun (WGS) entry which is preliminary data.</text>
</comment>
<accession>A0A8E0RQV0</accession>
<dbReference type="OrthoDB" id="10027521at2759"/>
<evidence type="ECO:0000256" key="1">
    <source>
        <dbReference type="SAM" id="Coils"/>
    </source>
</evidence>
<protein>
    <submittedName>
        <fullName evidence="2">Uncharacterized protein</fullName>
    </submittedName>
</protein>
<feature type="coiled-coil region" evidence="1">
    <location>
        <begin position="228"/>
        <end position="312"/>
    </location>
</feature>
<evidence type="ECO:0000313" key="2">
    <source>
        <dbReference type="EMBL" id="KAA0187929.1"/>
    </source>
</evidence>
<keyword evidence="1" id="KW-0175">Coiled coil</keyword>
<proteinExistence type="predicted"/>
<feature type="coiled-coil region" evidence="1">
    <location>
        <begin position="79"/>
        <end position="110"/>
    </location>
</feature>
<sequence>MERLNHSVDSIPVEVNLVHRALNYEQSTIINSALWTVHQLAQTRLNELAHRYESSVNSVRGTCRTQLANAICILKDVLNRREKRKMSENEQRLEQQLLDLRQELEQKAFDIRLIRQEVEQLHLERDEALSLVSWTPHNYPTAWVQTDSLARTWRNVAIQTEKPIEEEEREKREAFEHLVAELQAHNAMLEVALDKSQAYITTVDKRYVDLEEQMKTASEALGVLTMNNAHLKSQLAEYETEILKLKQKLRASQIQVIDLTSTLKSLRSSMSVPVPTDNSKMEVQMNLLKNTVDSLQKERQFLSDECVQLNKKLLKSLETIKMLQSGSDKRNASTIREQALSAEVTRLRQELIHLRQCAEERIRSLRARIQAAAEEAFVRTTKENKLKQLHTAAIAYANQTYPVHPAADAGNKPWGKEQKLIR</sequence>
<dbReference type="EMBL" id="LUCM01008767">
    <property type="protein sequence ID" value="KAA0187929.1"/>
    <property type="molecule type" value="Genomic_DNA"/>
</dbReference>
<keyword evidence="3" id="KW-1185">Reference proteome</keyword>
<name>A0A8E0RQV0_9TREM</name>
<dbReference type="Proteomes" id="UP000728185">
    <property type="component" value="Unassembled WGS sequence"/>
</dbReference>
<evidence type="ECO:0000313" key="3">
    <source>
        <dbReference type="Proteomes" id="UP000728185"/>
    </source>
</evidence>
<dbReference type="AlphaFoldDB" id="A0A8E0RQV0"/>
<reference evidence="2" key="1">
    <citation type="submission" date="2019-05" db="EMBL/GenBank/DDBJ databases">
        <title>Annotation for the trematode Fasciolopsis buski.</title>
        <authorList>
            <person name="Choi Y.-J."/>
        </authorList>
    </citation>
    <scope>NUCLEOTIDE SEQUENCE</scope>
    <source>
        <strain evidence="2">HT</strain>
        <tissue evidence="2">Whole worm</tissue>
    </source>
</reference>